<dbReference type="KEGG" id="hbv:ABIV_2193"/>
<proteinExistence type="predicted"/>
<dbReference type="InterPro" id="IPR036206">
    <property type="entry name" value="ThiamineP_synth_sf"/>
</dbReference>
<dbReference type="GO" id="GO:0005737">
    <property type="term" value="C:cytoplasm"/>
    <property type="evidence" value="ECO:0007669"/>
    <property type="project" value="TreeGrafter"/>
</dbReference>
<gene>
    <name evidence="4" type="ORF">ABIV_2193</name>
</gene>
<evidence type="ECO:0000256" key="1">
    <source>
        <dbReference type="ARBA" id="ARBA00004948"/>
    </source>
</evidence>
<dbReference type="EMBL" id="CP031217">
    <property type="protein sequence ID" value="AXH13168.1"/>
    <property type="molecule type" value="Genomic_DNA"/>
</dbReference>
<organism evidence="4 5">
    <name type="scientific">Halarcobacter bivalviorum</name>
    <dbReference type="NCBI Taxonomy" id="663364"/>
    <lineage>
        <taxon>Bacteria</taxon>
        <taxon>Pseudomonadati</taxon>
        <taxon>Campylobacterota</taxon>
        <taxon>Epsilonproteobacteria</taxon>
        <taxon>Campylobacterales</taxon>
        <taxon>Arcobacteraceae</taxon>
        <taxon>Halarcobacter</taxon>
    </lineage>
</organism>
<reference evidence="4 5" key="1">
    <citation type="submission" date="2018-07" db="EMBL/GenBank/DDBJ databases">
        <title>Complete genome of the Arcobacter bivalviorum type strain LMG 26154.</title>
        <authorList>
            <person name="Miller W.G."/>
            <person name="Yee E."/>
            <person name="Bono J.L."/>
        </authorList>
    </citation>
    <scope>NUCLEOTIDE SEQUENCE [LARGE SCALE GENOMIC DNA]</scope>
    <source>
        <strain evidence="4 5">LMG 26154</strain>
    </source>
</reference>
<dbReference type="InterPro" id="IPR022998">
    <property type="entry name" value="ThiamineP_synth_TenI"/>
</dbReference>
<dbReference type="CDD" id="cd00564">
    <property type="entry name" value="TMP_TenI"/>
    <property type="match status" value="1"/>
</dbReference>
<dbReference type="Proteomes" id="UP000253850">
    <property type="component" value="Chromosome"/>
</dbReference>
<evidence type="ECO:0000313" key="5">
    <source>
        <dbReference type="Proteomes" id="UP000253850"/>
    </source>
</evidence>
<dbReference type="SUPFAM" id="SSF51391">
    <property type="entry name" value="Thiamin phosphate synthase"/>
    <property type="match status" value="1"/>
</dbReference>
<sequence length="188" mass="21615">MRDDLISYLITDPKYYSNDVILFEKNLSKILKTKKVDMACFRDKESSNYEELAEVFVRVCKDFNIGRILLNENYKLASELNAHGVHLTSKQFDEIKNAKELDLYTIISCHSFTDVENAQKKHVNAVTYSPIFDTPNKGEPKGITKLREVIRSYEDLDVIALGGIVNEDNLKLISNTRAYGFASIRYFL</sequence>
<dbReference type="PANTHER" id="PTHR20857:SF15">
    <property type="entry name" value="THIAMINE-PHOSPHATE SYNTHASE"/>
    <property type="match status" value="1"/>
</dbReference>
<dbReference type="RefSeq" id="WP_228254299.1">
    <property type="nucleotide sequence ID" value="NZ_CP031217.1"/>
</dbReference>
<evidence type="ECO:0000259" key="3">
    <source>
        <dbReference type="Pfam" id="PF02581"/>
    </source>
</evidence>
<dbReference type="Gene3D" id="3.20.20.70">
    <property type="entry name" value="Aldolase class I"/>
    <property type="match status" value="1"/>
</dbReference>
<comment type="pathway">
    <text evidence="1">Cofactor biosynthesis; thiamine diphosphate biosynthesis.</text>
</comment>
<accession>A0AB33GW55</accession>
<evidence type="ECO:0000256" key="2">
    <source>
        <dbReference type="ARBA" id="ARBA00022977"/>
    </source>
</evidence>
<dbReference type="InterPro" id="IPR013785">
    <property type="entry name" value="Aldolase_TIM"/>
</dbReference>
<dbReference type="Pfam" id="PF02581">
    <property type="entry name" value="TMP-TENI"/>
    <property type="match status" value="1"/>
</dbReference>
<dbReference type="GO" id="GO:0009228">
    <property type="term" value="P:thiamine biosynthetic process"/>
    <property type="evidence" value="ECO:0007669"/>
    <property type="project" value="UniProtKB-KW"/>
</dbReference>
<keyword evidence="2" id="KW-0784">Thiamine biosynthesis</keyword>
<dbReference type="AlphaFoldDB" id="A0AB33GW55"/>
<dbReference type="GO" id="GO:0004789">
    <property type="term" value="F:thiamine-phosphate diphosphorylase activity"/>
    <property type="evidence" value="ECO:0007669"/>
    <property type="project" value="TreeGrafter"/>
</dbReference>
<dbReference type="PANTHER" id="PTHR20857">
    <property type="entry name" value="THIAMINE-PHOSPHATE PYROPHOSPHORYLASE"/>
    <property type="match status" value="1"/>
</dbReference>
<evidence type="ECO:0000313" key="4">
    <source>
        <dbReference type="EMBL" id="AXH13168.1"/>
    </source>
</evidence>
<protein>
    <submittedName>
        <fullName evidence="4">Thiamine phosphate synthase (TMP-TENI domain)</fullName>
    </submittedName>
</protein>
<feature type="domain" description="Thiamine phosphate synthase/TenI" evidence="3">
    <location>
        <begin position="8"/>
        <end position="185"/>
    </location>
</feature>
<name>A0AB33GW55_9BACT</name>